<dbReference type="GO" id="GO:0016075">
    <property type="term" value="P:rRNA catabolic process"/>
    <property type="evidence" value="ECO:0007669"/>
    <property type="project" value="TreeGrafter"/>
</dbReference>
<dbReference type="SUPFAM" id="SSF50118">
    <property type="entry name" value="Cell growth inhibitor/plasmid maintenance toxic component"/>
    <property type="match status" value="1"/>
</dbReference>
<protein>
    <submittedName>
        <fullName evidence="1">Transcriptional modulator of MazE/toxin, MazF</fullName>
    </submittedName>
</protein>
<dbReference type="InterPro" id="IPR003477">
    <property type="entry name" value="PemK-like"/>
</dbReference>
<name>T1C700_9ZZZZ</name>
<sequence>MALVIKRFDIALVSLDPTQGHEIQKTRPSVVISPDEMNRHIGTVIVAPMTTGSRDYPSRVPVVFQRKRGLIVLDQIRTVDKSRLVKHLGKLDVPTANKLLQVLQELFAR</sequence>
<dbReference type="AlphaFoldDB" id="T1C700"/>
<dbReference type="PANTHER" id="PTHR33988:SF2">
    <property type="entry name" value="ENDORIBONUCLEASE MAZF"/>
    <property type="match status" value="1"/>
</dbReference>
<dbReference type="Pfam" id="PF02452">
    <property type="entry name" value="PemK_toxin"/>
    <property type="match status" value="1"/>
</dbReference>
<comment type="caution">
    <text evidence="1">The sequence shown here is derived from an EMBL/GenBank/DDBJ whole genome shotgun (WGS) entry which is preliminary data.</text>
</comment>
<proteinExistence type="predicted"/>
<dbReference type="Gene3D" id="2.30.30.110">
    <property type="match status" value="1"/>
</dbReference>
<dbReference type="GO" id="GO:0003677">
    <property type="term" value="F:DNA binding"/>
    <property type="evidence" value="ECO:0007669"/>
    <property type="project" value="InterPro"/>
</dbReference>
<dbReference type="GO" id="GO:0004521">
    <property type="term" value="F:RNA endonuclease activity"/>
    <property type="evidence" value="ECO:0007669"/>
    <property type="project" value="TreeGrafter"/>
</dbReference>
<dbReference type="GO" id="GO:0006402">
    <property type="term" value="P:mRNA catabolic process"/>
    <property type="evidence" value="ECO:0007669"/>
    <property type="project" value="TreeGrafter"/>
</dbReference>
<dbReference type="InterPro" id="IPR011067">
    <property type="entry name" value="Plasmid_toxin/cell-grow_inhib"/>
</dbReference>
<accession>T1C700</accession>
<dbReference type="EMBL" id="AUZY01001009">
    <property type="protein sequence ID" value="EQD76633.1"/>
    <property type="molecule type" value="Genomic_DNA"/>
</dbReference>
<reference evidence="1" key="1">
    <citation type="submission" date="2013-08" db="EMBL/GenBank/DDBJ databases">
        <authorList>
            <person name="Mendez C."/>
            <person name="Richter M."/>
            <person name="Ferrer M."/>
            <person name="Sanchez J."/>
        </authorList>
    </citation>
    <scope>NUCLEOTIDE SEQUENCE</scope>
</reference>
<reference evidence="1" key="2">
    <citation type="journal article" date="2014" name="ISME J.">
        <title>Microbial stratification in low pH oxic and suboxic macroscopic growths along an acid mine drainage.</title>
        <authorList>
            <person name="Mendez-Garcia C."/>
            <person name="Mesa V."/>
            <person name="Sprenger R.R."/>
            <person name="Richter M."/>
            <person name="Diez M.S."/>
            <person name="Solano J."/>
            <person name="Bargiela R."/>
            <person name="Golyshina O.V."/>
            <person name="Manteca A."/>
            <person name="Ramos J.L."/>
            <person name="Gallego J.R."/>
            <person name="Llorente I."/>
            <person name="Martins Dos Santos V.A."/>
            <person name="Jensen O.N."/>
            <person name="Pelaez A.I."/>
            <person name="Sanchez J."/>
            <person name="Ferrer M."/>
        </authorList>
    </citation>
    <scope>NUCLEOTIDE SEQUENCE</scope>
</reference>
<gene>
    <name evidence="1" type="ORF">B1B_01548</name>
</gene>
<organism evidence="1">
    <name type="scientific">mine drainage metagenome</name>
    <dbReference type="NCBI Taxonomy" id="410659"/>
    <lineage>
        <taxon>unclassified sequences</taxon>
        <taxon>metagenomes</taxon>
        <taxon>ecological metagenomes</taxon>
    </lineage>
</organism>
<dbReference type="PANTHER" id="PTHR33988">
    <property type="entry name" value="ENDORIBONUCLEASE MAZF-RELATED"/>
    <property type="match status" value="1"/>
</dbReference>
<evidence type="ECO:0000313" key="1">
    <source>
        <dbReference type="EMBL" id="EQD76633.1"/>
    </source>
</evidence>